<dbReference type="SUPFAM" id="SSF51338">
    <property type="entry name" value="Composite domain of metallo-dependent hydrolases"/>
    <property type="match status" value="1"/>
</dbReference>
<organism evidence="9">
    <name type="scientific">marine metagenome</name>
    <dbReference type="NCBI Taxonomy" id="408172"/>
    <lineage>
        <taxon>unclassified sequences</taxon>
        <taxon>metagenomes</taxon>
        <taxon>ecological metagenomes</taxon>
    </lineage>
</organism>
<evidence type="ECO:0000313" key="9">
    <source>
        <dbReference type="EMBL" id="SVC26648.1"/>
    </source>
</evidence>
<dbReference type="Pfam" id="PF01979">
    <property type="entry name" value="Amidohydro_1"/>
    <property type="match status" value="1"/>
</dbReference>
<dbReference type="PANTHER" id="PTHR42752">
    <property type="entry name" value="IMIDAZOLONEPROPIONASE"/>
    <property type="match status" value="1"/>
</dbReference>
<keyword evidence="7" id="KW-0408">Iron</keyword>
<feature type="non-terminal residue" evidence="9">
    <location>
        <position position="1"/>
    </location>
</feature>
<protein>
    <recommendedName>
        <fullName evidence="2">imidazolonepropionase</fullName>
        <ecNumber evidence="2">3.5.2.7</ecNumber>
    </recommendedName>
</protein>
<keyword evidence="5" id="KW-0369">Histidine metabolism</keyword>
<dbReference type="InterPro" id="IPR006680">
    <property type="entry name" value="Amidohydro-rel"/>
</dbReference>
<evidence type="ECO:0000256" key="7">
    <source>
        <dbReference type="ARBA" id="ARBA00023004"/>
    </source>
</evidence>
<keyword evidence="4" id="KW-0378">Hydrolase</keyword>
<comment type="pathway">
    <text evidence="1">Amino-acid degradation.</text>
</comment>
<dbReference type="CDD" id="cd01296">
    <property type="entry name" value="Imidazolone-5PH"/>
    <property type="match status" value="1"/>
</dbReference>
<dbReference type="InterPro" id="IPR032466">
    <property type="entry name" value="Metal_Hydrolase"/>
</dbReference>
<reference evidence="9" key="1">
    <citation type="submission" date="2018-05" db="EMBL/GenBank/DDBJ databases">
        <authorList>
            <person name="Lanie J.A."/>
            <person name="Ng W.-L."/>
            <person name="Kazmierczak K.M."/>
            <person name="Andrzejewski T.M."/>
            <person name="Davidsen T.M."/>
            <person name="Wayne K.J."/>
            <person name="Tettelin H."/>
            <person name="Glass J.I."/>
            <person name="Rusch D."/>
            <person name="Podicherti R."/>
            <person name="Tsui H.-C.T."/>
            <person name="Winkler M.E."/>
        </authorList>
    </citation>
    <scope>NUCLEOTIDE SEQUENCE</scope>
</reference>
<dbReference type="AlphaFoldDB" id="A0A382KQ08"/>
<dbReference type="FunFam" id="3.20.20.140:FF:000007">
    <property type="entry name" value="Imidazolonepropionase"/>
    <property type="match status" value="1"/>
</dbReference>
<dbReference type="GO" id="GO:0005737">
    <property type="term" value="C:cytoplasm"/>
    <property type="evidence" value="ECO:0007669"/>
    <property type="project" value="InterPro"/>
</dbReference>
<evidence type="ECO:0000256" key="4">
    <source>
        <dbReference type="ARBA" id="ARBA00022801"/>
    </source>
</evidence>
<proteinExistence type="predicted"/>
<evidence type="ECO:0000256" key="5">
    <source>
        <dbReference type="ARBA" id="ARBA00022808"/>
    </source>
</evidence>
<dbReference type="InterPro" id="IPR005920">
    <property type="entry name" value="HutI"/>
</dbReference>
<feature type="domain" description="Amidohydrolase-related" evidence="8">
    <location>
        <begin position="20"/>
        <end position="360"/>
    </location>
</feature>
<dbReference type="EMBL" id="UINC01082144">
    <property type="protein sequence ID" value="SVC26648.1"/>
    <property type="molecule type" value="Genomic_DNA"/>
</dbReference>
<name>A0A382KQ08_9ZZZZ</name>
<keyword evidence="3" id="KW-0479">Metal-binding</keyword>
<gene>
    <name evidence="9" type="ORF">METZ01_LOCUS279502</name>
</gene>
<evidence type="ECO:0000256" key="2">
    <source>
        <dbReference type="ARBA" id="ARBA00012864"/>
    </source>
</evidence>
<dbReference type="EC" id="3.5.2.7" evidence="2"/>
<dbReference type="NCBIfam" id="TIGR01224">
    <property type="entry name" value="hutI"/>
    <property type="match status" value="1"/>
</dbReference>
<dbReference type="GO" id="GO:0046872">
    <property type="term" value="F:metal ion binding"/>
    <property type="evidence" value="ECO:0007669"/>
    <property type="project" value="UniProtKB-KW"/>
</dbReference>
<dbReference type="GO" id="GO:0019556">
    <property type="term" value="P:L-histidine catabolic process to glutamate and formamide"/>
    <property type="evidence" value="ECO:0007669"/>
    <property type="project" value="InterPro"/>
</dbReference>
<accession>A0A382KQ08</accession>
<evidence type="ECO:0000256" key="1">
    <source>
        <dbReference type="ARBA" id="ARBA00005023"/>
    </source>
</evidence>
<evidence type="ECO:0000256" key="6">
    <source>
        <dbReference type="ARBA" id="ARBA00022833"/>
    </source>
</evidence>
<dbReference type="PANTHER" id="PTHR42752:SF1">
    <property type="entry name" value="IMIDAZOLONEPROPIONASE-RELATED"/>
    <property type="match status" value="1"/>
</dbReference>
<dbReference type="GO" id="GO:0050480">
    <property type="term" value="F:imidazolonepropionase activity"/>
    <property type="evidence" value="ECO:0007669"/>
    <property type="project" value="UniProtKB-EC"/>
</dbReference>
<keyword evidence="6" id="KW-0862">Zinc</keyword>
<dbReference type="InterPro" id="IPR011059">
    <property type="entry name" value="Metal-dep_hydrolase_composite"/>
</dbReference>
<dbReference type="SUPFAM" id="SSF51556">
    <property type="entry name" value="Metallo-dependent hydrolases"/>
    <property type="match status" value="1"/>
</dbReference>
<dbReference type="Gene3D" id="2.30.40.10">
    <property type="entry name" value="Urease, subunit C, domain 1"/>
    <property type="match status" value="1"/>
</dbReference>
<evidence type="ECO:0000256" key="3">
    <source>
        <dbReference type="ARBA" id="ARBA00022723"/>
    </source>
</evidence>
<sequence length="369" mass="40054">LPSARMGHHTVVHDCNGSLLTPGLIDCHTHLVFGGDRSSEFQLRLEGKTYEEIARSGGGIISTMDATRSTSSKELEEKTCQRAFALIRQGVTTIEVKSGYGMDVAHEMRLLEVIDKISHKLPVRVMRTLLGLHALPPEYGQNRDLFVTEVCEELLPNAVSRNLVDMVDAFCESIAFTTEECSRFFKKAKDLGVPIRLHADQLSDTGGATLAAGFAALSADHLEYISEEGVIAMAQAATVAVLLPGAFYYLKEEQVPPIPLFRKHGVPFALATDANPGSSPVFSILSAMNMGCLHFGLTPEEAFVGVTKNAACALGLDDQIGTLQAGKLADFAIWDLEHPRELAYWIGLNPCKEVVVGGKRITLTIPESF</sequence>
<evidence type="ECO:0000259" key="8">
    <source>
        <dbReference type="Pfam" id="PF01979"/>
    </source>
</evidence>
<dbReference type="Gene3D" id="3.20.20.140">
    <property type="entry name" value="Metal-dependent hydrolases"/>
    <property type="match status" value="1"/>
</dbReference>